<feature type="domain" description="RRM" evidence="1">
    <location>
        <begin position="71"/>
        <end position="121"/>
    </location>
</feature>
<dbReference type="Pfam" id="PF00076">
    <property type="entry name" value="RRM_1"/>
    <property type="match status" value="1"/>
</dbReference>
<keyword evidence="3" id="KW-1185">Reference proteome</keyword>
<sequence length="162" mass="18676">MNMRLHRALTKALPLTSRAGQVATLTTNNRRAPGVGYSRNSESGSRTQLTAHMRQFRFELARPLRTVEEVESVADYFRQYGRLTMYRMSRCFETHLPHNHGYIAFDKDADIERLIQSTRHKIEKLNMDVQLSNPDANRKHSSIPIPLSIAAKQQQQQRLQAS</sequence>
<dbReference type="InterPro" id="IPR035979">
    <property type="entry name" value="RBD_domain_sf"/>
</dbReference>
<dbReference type="GO" id="GO:0003723">
    <property type="term" value="F:RNA binding"/>
    <property type="evidence" value="ECO:0007669"/>
    <property type="project" value="InterPro"/>
</dbReference>
<dbReference type="SUPFAM" id="SSF54928">
    <property type="entry name" value="RNA-binding domain, RBD"/>
    <property type="match status" value="1"/>
</dbReference>
<name>A0A4P9Z4Y6_9FUNG</name>
<evidence type="ECO:0000259" key="1">
    <source>
        <dbReference type="Pfam" id="PF00076"/>
    </source>
</evidence>
<evidence type="ECO:0000313" key="3">
    <source>
        <dbReference type="Proteomes" id="UP000278143"/>
    </source>
</evidence>
<dbReference type="InterPro" id="IPR000504">
    <property type="entry name" value="RRM_dom"/>
</dbReference>
<dbReference type="Proteomes" id="UP000278143">
    <property type="component" value="Unassembled WGS sequence"/>
</dbReference>
<protein>
    <recommendedName>
        <fullName evidence="1">RRM domain-containing protein</fullName>
    </recommendedName>
</protein>
<dbReference type="InterPro" id="IPR012677">
    <property type="entry name" value="Nucleotide-bd_a/b_plait_sf"/>
</dbReference>
<proteinExistence type="predicted"/>
<dbReference type="EMBL" id="KZ989171">
    <property type="protein sequence ID" value="RKP27664.1"/>
    <property type="molecule type" value="Genomic_DNA"/>
</dbReference>
<dbReference type="AlphaFoldDB" id="A0A4P9Z4Y6"/>
<evidence type="ECO:0000313" key="2">
    <source>
        <dbReference type="EMBL" id="RKP27664.1"/>
    </source>
</evidence>
<reference evidence="3" key="1">
    <citation type="journal article" date="2018" name="Nat. Microbiol.">
        <title>Leveraging single-cell genomics to expand the fungal tree of life.</title>
        <authorList>
            <person name="Ahrendt S.R."/>
            <person name="Quandt C.A."/>
            <person name="Ciobanu D."/>
            <person name="Clum A."/>
            <person name="Salamov A."/>
            <person name="Andreopoulos B."/>
            <person name="Cheng J.F."/>
            <person name="Woyke T."/>
            <person name="Pelin A."/>
            <person name="Henrissat B."/>
            <person name="Reynolds N.K."/>
            <person name="Benny G.L."/>
            <person name="Smith M.E."/>
            <person name="James T.Y."/>
            <person name="Grigoriev I.V."/>
        </authorList>
    </citation>
    <scope>NUCLEOTIDE SEQUENCE [LARGE SCALE GENOMIC DNA]</scope>
    <source>
        <strain evidence="3">Benny S71-1</strain>
    </source>
</reference>
<dbReference type="OrthoDB" id="1875751at2759"/>
<accession>A0A4P9Z4Y6</accession>
<organism evidence="2 3">
    <name type="scientific">Syncephalis pseudoplumigaleata</name>
    <dbReference type="NCBI Taxonomy" id="1712513"/>
    <lineage>
        <taxon>Eukaryota</taxon>
        <taxon>Fungi</taxon>
        <taxon>Fungi incertae sedis</taxon>
        <taxon>Zoopagomycota</taxon>
        <taxon>Zoopagomycotina</taxon>
        <taxon>Zoopagomycetes</taxon>
        <taxon>Zoopagales</taxon>
        <taxon>Piptocephalidaceae</taxon>
        <taxon>Syncephalis</taxon>
    </lineage>
</organism>
<gene>
    <name evidence="2" type="ORF">SYNPS1DRAFT_26692</name>
</gene>
<dbReference type="Gene3D" id="3.30.70.330">
    <property type="match status" value="1"/>
</dbReference>